<organism evidence="1 2">
    <name type="scientific">Acinetobacter stercoris</name>
    <dbReference type="NCBI Taxonomy" id="2126983"/>
    <lineage>
        <taxon>Bacteria</taxon>
        <taxon>Pseudomonadati</taxon>
        <taxon>Pseudomonadota</taxon>
        <taxon>Gammaproteobacteria</taxon>
        <taxon>Moraxellales</taxon>
        <taxon>Moraxellaceae</taxon>
        <taxon>Acinetobacter</taxon>
    </lineage>
</organism>
<dbReference type="Proteomes" id="UP000245974">
    <property type="component" value="Unassembled WGS sequence"/>
</dbReference>
<accession>A0A2U3N3Y9</accession>
<evidence type="ECO:0008006" key="3">
    <source>
        <dbReference type="Google" id="ProtNLM"/>
    </source>
</evidence>
<evidence type="ECO:0000313" key="2">
    <source>
        <dbReference type="Proteomes" id="UP000245974"/>
    </source>
</evidence>
<dbReference type="Gene3D" id="1.25.40.10">
    <property type="entry name" value="Tetratricopeptide repeat domain"/>
    <property type="match status" value="1"/>
</dbReference>
<protein>
    <recommendedName>
        <fullName evidence="3">Tetratricopeptide repeat protein</fullName>
    </recommendedName>
</protein>
<evidence type="ECO:0000313" key="1">
    <source>
        <dbReference type="EMBL" id="SPL72407.1"/>
    </source>
</evidence>
<keyword evidence="2" id="KW-1185">Reference proteome</keyword>
<reference evidence="2" key="1">
    <citation type="submission" date="2018-03" db="EMBL/GenBank/DDBJ databases">
        <authorList>
            <person name="Blom J."/>
        </authorList>
    </citation>
    <scope>NUCLEOTIDE SEQUENCE [LARGE SCALE GENOMIC DNA]</scope>
    <source>
        <strain evidence="2">KPC-SM-21</strain>
    </source>
</reference>
<dbReference type="AlphaFoldDB" id="A0A2U3N3Y9"/>
<dbReference type="InParanoid" id="A0A2U3N3Y9"/>
<gene>
    <name evidence="1" type="ORF">KPC_3585</name>
</gene>
<name>A0A2U3N3Y9_9GAMM</name>
<dbReference type="EMBL" id="OOGT01000286">
    <property type="protein sequence ID" value="SPL72407.1"/>
    <property type="molecule type" value="Genomic_DNA"/>
</dbReference>
<proteinExistence type="predicted"/>
<sequence>MFLISILSACTLKKAVRSYENGDYISSIRIVTDRLDEKRDYPRNSLKKSWLNTVYLSLNKIENLPDNSLEQKIQRYEEIYQARNLVGTGFYSNNFTAFNQRYPMPQLKFDIAKLYYEKGNNIKTIVTDNYREKAEAYQNGLKYANYLDMASLAAKYQKEYSSRLASDYYQSALTAVKMKNYKDASENFQKASNAYRNYGSFKDSQQQFVKYDKLWRSEEAEQLFSQAISKDRSATRKADFREAAKLYNDSYEIYLPYGVYKNSVSLRAISKRKGTVNIGYSINQDRGDDSCGSSYSDSLSKRIKRTIEDRFKSYPFELSPIRSADIQLYFDYRTRFQRGNLEQSNQVQNIVDPQGKTVKFNQHNESRRNQYEITMNIEAMGDVQMRKRISKETSSEENKVFYSGAVPQGYRDKTQGSLKNQSDSCLEIISDLEREIDYVLDDIAEQGMRI</sequence>
<dbReference type="InterPro" id="IPR011990">
    <property type="entry name" value="TPR-like_helical_dom_sf"/>
</dbReference>